<name>A0AAJ1EQP3_MEDGN</name>
<dbReference type="InterPro" id="IPR051162">
    <property type="entry name" value="T4SS_component"/>
</dbReference>
<dbReference type="InterPro" id="IPR016628">
    <property type="entry name" value="ATPase_SAG2001_prd"/>
</dbReference>
<dbReference type="InterPro" id="IPR027417">
    <property type="entry name" value="P-loop_NTPase"/>
</dbReference>
<dbReference type="Pfam" id="PF12846">
    <property type="entry name" value="AAA_10"/>
    <property type="match status" value="1"/>
</dbReference>
<dbReference type="SUPFAM" id="SSF52540">
    <property type="entry name" value="P-loop containing nucleoside triphosphate hydrolases"/>
    <property type="match status" value="1"/>
</dbReference>
<protein>
    <submittedName>
        <fullName evidence="2">ATP-binding protein</fullName>
    </submittedName>
</protein>
<feature type="coiled-coil region" evidence="1">
    <location>
        <begin position="326"/>
        <end position="381"/>
    </location>
</feature>
<dbReference type="EMBL" id="JAJBNC010000011">
    <property type="protein sequence ID" value="MCB5493732.1"/>
    <property type="molecule type" value="Genomic_DNA"/>
</dbReference>
<accession>A0AAJ1EQP3</accession>
<proteinExistence type="predicted"/>
<keyword evidence="2" id="KW-0067">ATP-binding</keyword>
<dbReference type="Proteomes" id="UP001297422">
    <property type="component" value="Unassembled WGS sequence"/>
</dbReference>
<organism evidence="2 3">
    <name type="scientific">Mediterraneibacter gnavus</name>
    <name type="common">Ruminococcus gnavus</name>
    <dbReference type="NCBI Taxonomy" id="33038"/>
    <lineage>
        <taxon>Bacteria</taxon>
        <taxon>Bacillati</taxon>
        <taxon>Bacillota</taxon>
        <taxon>Clostridia</taxon>
        <taxon>Lachnospirales</taxon>
        <taxon>Lachnospiraceae</taxon>
        <taxon>Mediterraneibacter</taxon>
    </lineage>
</organism>
<keyword evidence="1" id="KW-0175">Coiled coil</keyword>
<evidence type="ECO:0000313" key="3">
    <source>
        <dbReference type="Proteomes" id="UP001297422"/>
    </source>
</evidence>
<evidence type="ECO:0000313" key="2">
    <source>
        <dbReference type="EMBL" id="MCB5493732.1"/>
    </source>
</evidence>
<dbReference type="AlphaFoldDB" id="A0AAJ1EQP3"/>
<keyword evidence="2" id="KW-0547">Nucleotide-binding</keyword>
<dbReference type="Gene3D" id="3.40.50.300">
    <property type="entry name" value="P-loop containing nucleotide triphosphate hydrolases"/>
    <property type="match status" value="2"/>
</dbReference>
<gene>
    <name evidence="2" type="ORF">LIQ10_08255</name>
</gene>
<comment type="caution">
    <text evidence="2">The sequence shown here is derived from an EMBL/GenBank/DDBJ whole genome shotgun (WGS) entry which is preliminary data.</text>
</comment>
<evidence type="ECO:0000256" key="1">
    <source>
        <dbReference type="SAM" id="Coils"/>
    </source>
</evidence>
<dbReference type="GO" id="GO:0005524">
    <property type="term" value="F:ATP binding"/>
    <property type="evidence" value="ECO:0007669"/>
    <property type="project" value="UniProtKB-KW"/>
</dbReference>
<dbReference type="PANTHER" id="PTHR30121:SF6">
    <property type="entry name" value="SLR6007 PROTEIN"/>
    <property type="match status" value="1"/>
</dbReference>
<reference evidence="2" key="1">
    <citation type="submission" date="2021-10" db="EMBL/GenBank/DDBJ databases">
        <title>Collection of gut derived symbiotic bacterial strains cultured from healthy donors.</title>
        <authorList>
            <person name="Lin H."/>
            <person name="Littmann E."/>
            <person name="Claire K."/>
            <person name="Pamer E."/>
        </authorList>
    </citation>
    <scope>NUCLEOTIDE SEQUENCE</scope>
    <source>
        <strain evidence="2">MSK.23.4</strain>
    </source>
</reference>
<dbReference type="RefSeq" id="WP_173879513.1">
    <property type="nucleotide sequence ID" value="NZ_JAAIMT010000027.1"/>
</dbReference>
<dbReference type="PANTHER" id="PTHR30121">
    <property type="entry name" value="UNCHARACTERIZED PROTEIN YJGR-RELATED"/>
    <property type="match status" value="1"/>
</dbReference>
<dbReference type="PIRSF" id="PIRSF015040">
    <property type="entry name" value="ATPase_SAG2001_prd"/>
    <property type="match status" value="1"/>
</dbReference>
<sequence>MFPIKYIDNNLVWNKDNEVFAYYELIPYNYSFLSAEQKFIVHDSFRQLIAQSREGKIHALQIATESSVRSIQEQSKKLVTGRLRDVAIQKIDEQTEALVSMIGDNQVDYRFFIGFKLIVTEEKVSLESVKKSAFMTFKEFLNEVNHTLMNDFISMPDDEINRYMKMEKLLENKISRRFKFRRLDKNDFGYLIEHIYGRDGVAYEDYEYSLPKKKLKKATLIKQYDLIRPTRCLIEESQRYLRLEHEDSESFVSYFTVNAIVGELDFPSSEIFYFQQQQFTFPVDTSMNVEIVGNRKALSTVRNKKKELKDLDNHAYQSGSETSSNVVDALDSVDELETDLDQSKESMYKLSYVIRVSAPDLDELKRRCDEVKDFYDDLNVKLVRPAGDMLGLHSEFLPASKRYINDYVQYVKSDFLAGLGFGATQQLGENAGIYIGYSVDTGRNVYLQPSLASQGVKGTVTNALASAFVGSLGGGKSFCNNLIVYYSVLFGGQAVILDPKSERGSWKETLPEIAHEINIVNLTSDKENAGLLDPFVIMKNVKDAESLAIDILTFLTGISSRDGEKFPVLRKAVRAVTQSDQRGLLHVIDELRREDTAIARNIADHIDSFTDYDFAHLLFSDGSVSNAISLDNQLNIIQVADLVLPDKDTTFEEYTTIELLSVAMLIVISTFALDFIHSDRSIFKIVDLDEAWAFLNVAQGETLSNKLVRAGRAMQAGVYFVTQSSGDVSKESLKNNIGLKFAFRSTDINEIKQTLEFFGIDKDDENNQKRLRDLENGQCLLQDLYGRVGVVQIHPVFEELLHAFDTRPPVKSEVE</sequence>